<keyword evidence="1" id="KW-0732">Signal</keyword>
<dbReference type="Gene3D" id="3.30.460.10">
    <property type="entry name" value="Beta Polymerase, domain 2"/>
    <property type="match status" value="1"/>
</dbReference>
<evidence type="ECO:0000256" key="1">
    <source>
        <dbReference type="SAM" id="SignalP"/>
    </source>
</evidence>
<dbReference type="GO" id="GO:0016740">
    <property type="term" value="F:transferase activity"/>
    <property type="evidence" value="ECO:0007669"/>
    <property type="project" value="UniProtKB-KW"/>
</dbReference>
<dbReference type="OrthoDB" id="5823369at2"/>
<dbReference type="SUPFAM" id="SSF81301">
    <property type="entry name" value="Nucleotidyltransferase"/>
    <property type="match status" value="1"/>
</dbReference>
<comment type="caution">
    <text evidence="2">The sequence shown here is derived from an EMBL/GenBank/DDBJ whole genome shotgun (WGS) entry which is preliminary data.</text>
</comment>
<proteinExistence type="predicted"/>
<name>A0A2S7VJ41_PHOAN</name>
<feature type="chain" id="PRO_5015565376" evidence="1">
    <location>
        <begin position="24"/>
        <end position="262"/>
    </location>
</feature>
<sequence length="262" mass="29483">MDVKSVLRTSFILFCMLSRSVVAAPAVAPAYTISDQPSPTRLSQASRKSFQRDLSGLYSIKSWKNNNIAQPYDDFVTLYQASTQAQVELANLMRSISLVSSTEALVPAVKSMARAQHKIETELNGQPNKITDIARASLVANDVSSLVQSFELLSKEATIVGVKNRFKKPTASGYRDLNVLVELPQSKIIAEVQLHLKDISDVKNGKEHDIYEQIQKIERLALHQKRPLTEFEEKKIKKLRQESLHLYQTAWQQYLQPNSVAV</sequence>
<reference evidence="2 3" key="1">
    <citation type="submission" date="2016-12" db="EMBL/GenBank/DDBJ databases">
        <title>Diversity of luminous bacteria.</title>
        <authorList>
            <person name="Yoshizawa S."/>
            <person name="Kogure K."/>
        </authorList>
    </citation>
    <scope>NUCLEOTIDE SEQUENCE [LARGE SCALE GENOMIC DNA]</scope>
    <source>
        <strain evidence="2 3">LC1-200</strain>
    </source>
</reference>
<evidence type="ECO:0000313" key="3">
    <source>
        <dbReference type="Proteomes" id="UP000238730"/>
    </source>
</evidence>
<gene>
    <name evidence="2" type="ORF">BTO08_18185</name>
</gene>
<evidence type="ECO:0000313" key="2">
    <source>
        <dbReference type="EMBL" id="PQJ62174.1"/>
    </source>
</evidence>
<organism evidence="2 3">
    <name type="scientific">Photobacterium angustum</name>
    <dbReference type="NCBI Taxonomy" id="661"/>
    <lineage>
        <taxon>Bacteria</taxon>
        <taxon>Pseudomonadati</taxon>
        <taxon>Pseudomonadota</taxon>
        <taxon>Gammaproteobacteria</taxon>
        <taxon>Vibrionales</taxon>
        <taxon>Vibrionaceae</taxon>
        <taxon>Photobacterium</taxon>
    </lineage>
</organism>
<dbReference type="EMBL" id="MSCJ01000003">
    <property type="protein sequence ID" value="PQJ62174.1"/>
    <property type="molecule type" value="Genomic_DNA"/>
</dbReference>
<dbReference type="RefSeq" id="WP_105061997.1">
    <property type="nucleotide sequence ID" value="NZ_MSCJ01000003.1"/>
</dbReference>
<protein>
    <submittedName>
        <fullName evidence="2">Phosphoribosylglycinamide formyltransferase</fullName>
    </submittedName>
</protein>
<accession>A0A2S7VJ41</accession>
<feature type="signal peptide" evidence="1">
    <location>
        <begin position="1"/>
        <end position="23"/>
    </location>
</feature>
<dbReference type="Proteomes" id="UP000238730">
    <property type="component" value="Unassembled WGS sequence"/>
</dbReference>
<dbReference type="AlphaFoldDB" id="A0A2S7VJ41"/>
<keyword evidence="2" id="KW-0808">Transferase</keyword>
<dbReference type="InterPro" id="IPR043519">
    <property type="entry name" value="NT_sf"/>
</dbReference>